<feature type="domain" description="Metalloprotease TldD/E C-terminal" evidence="3">
    <location>
        <begin position="244"/>
        <end position="450"/>
    </location>
</feature>
<dbReference type="InterPro" id="IPR045569">
    <property type="entry name" value="Metalloprtase-TldD/E_C"/>
</dbReference>
<dbReference type="EMBL" id="JADHEI010000033">
    <property type="protein sequence ID" value="MBF2735280.1"/>
    <property type="molecule type" value="Genomic_DNA"/>
</dbReference>
<evidence type="ECO:0000313" key="5">
    <source>
        <dbReference type="EMBL" id="MBF2735280.1"/>
    </source>
</evidence>
<dbReference type="GO" id="GO:0006508">
    <property type="term" value="P:proteolysis"/>
    <property type="evidence" value="ECO:0007669"/>
    <property type="project" value="InterPro"/>
</dbReference>
<organism evidence="5 6">
    <name type="scientific">Candidatus Amphirhobacter heronislandensis</name>
    <dbReference type="NCBI Taxonomy" id="1732024"/>
    <lineage>
        <taxon>Bacteria</taxon>
        <taxon>Pseudomonadati</taxon>
        <taxon>Pseudomonadota</taxon>
        <taxon>Gammaproteobacteria</taxon>
        <taxon>Candidatus Tethybacterales</taxon>
        <taxon>Candidatus Tethybacteraceae</taxon>
        <taxon>Candidatus Amphirhobacter</taxon>
    </lineage>
</organism>
<proteinExistence type="inferred from homology"/>
<dbReference type="Pfam" id="PF19290">
    <property type="entry name" value="PmbA_TldD_2nd"/>
    <property type="match status" value="1"/>
</dbReference>
<feature type="domain" description="Metalloprotease TldD/E N-terminal" evidence="2">
    <location>
        <begin position="33"/>
        <end position="96"/>
    </location>
</feature>
<dbReference type="InterPro" id="IPR002510">
    <property type="entry name" value="Metalloprtase-TldD/E_N"/>
</dbReference>
<keyword evidence="5" id="KW-0645">Protease</keyword>
<name>A0A930Y1E6_9GAMM</name>
<dbReference type="GO" id="GO:0008237">
    <property type="term" value="F:metallopeptidase activity"/>
    <property type="evidence" value="ECO:0007669"/>
    <property type="project" value="UniProtKB-KW"/>
</dbReference>
<dbReference type="GO" id="GO:0005829">
    <property type="term" value="C:cytosol"/>
    <property type="evidence" value="ECO:0007669"/>
    <property type="project" value="TreeGrafter"/>
</dbReference>
<evidence type="ECO:0000259" key="2">
    <source>
        <dbReference type="Pfam" id="PF01523"/>
    </source>
</evidence>
<dbReference type="InterPro" id="IPR047657">
    <property type="entry name" value="PmbA"/>
</dbReference>
<dbReference type="Gene3D" id="3.30.2290.10">
    <property type="entry name" value="PmbA/TldD superfamily"/>
    <property type="match status" value="1"/>
</dbReference>
<protein>
    <submittedName>
        <fullName evidence="5">Metalloprotease PmbA</fullName>
    </submittedName>
</protein>
<dbReference type="AlphaFoldDB" id="A0A930Y1E6"/>
<dbReference type="Pfam" id="PF19289">
    <property type="entry name" value="PmbA_TldD_3rd"/>
    <property type="match status" value="1"/>
</dbReference>
<dbReference type="SUPFAM" id="SSF111283">
    <property type="entry name" value="Putative modulator of DNA gyrase, PmbA/TldD"/>
    <property type="match status" value="1"/>
</dbReference>
<keyword evidence="5" id="KW-0378">Hydrolase</keyword>
<accession>A0A930Y1E6</accession>
<keyword evidence="5" id="KW-0482">Metalloprotease</keyword>
<dbReference type="PANTHER" id="PTHR43421:SF1">
    <property type="entry name" value="METALLOPROTEASE PMBA"/>
    <property type="match status" value="1"/>
</dbReference>
<dbReference type="InterPro" id="IPR036059">
    <property type="entry name" value="TldD/PmbA_sf"/>
</dbReference>
<comment type="caution">
    <text evidence="5">The sequence shown here is derived from an EMBL/GenBank/DDBJ whole genome shotgun (WGS) entry which is preliminary data.</text>
</comment>
<reference evidence="5" key="1">
    <citation type="submission" date="2020-10" db="EMBL/GenBank/DDBJ databases">
        <title>An improved Amphimedon queenslandica hologenome assembly reveals how three proteobacterial symbionts can extend the metabolic phenotypic of their marine sponge host.</title>
        <authorList>
            <person name="Degnan B."/>
            <person name="Degnan S."/>
            <person name="Xiang X."/>
        </authorList>
    </citation>
    <scope>NUCLEOTIDE SEQUENCE</scope>
    <source>
        <strain evidence="5">AqS2</strain>
    </source>
</reference>
<sequence>MQDSDFSYSGEQLRDIAADALAHAKKAGASDARVVLGETHATEVSCRAGRPENIAVKTAIRFGVQVFVGHKKAGAGCNSLAAEDIERTVAKSVAIAKRMQDDDCNGLPDAEELALDQPDDAELELNHPRDQSIGDMVAQAKEMLEAAVAHDGRISLEQSPGSEVHEGRLRTVTANSRGLMHGGEGTNHGLSVEVLANLKDGMETDGWYDSRADWRDLQGHLDIAREAAARTVARDAPQPVANAKVPVLFDRSTGRRLIGDFIGAIGAGRVHHQVTCFGRHVGEQVFAPHFSMREDPFIPRGARSAYIDDEGVRTRAKDIVKDGVLQTYLFNSYYARKLKAATTGNKGGPTNLRLDYATRSFEELLKEMGTGLLVTGLMGAGANAATGDYSCGASGFWVKDGAIAHPVKDATIAGSLPAMLKGLVAGGDDFLEQGGLSCGALLLDEMAVAGAGGA</sequence>
<feature type="domain" description="Metalloprotease TldD/E central" evidence="4">
    <location>
        <begin position="127"/>
        <end position="234"/>
    </location>
</feature>
<evidence type="ECO:0000256" key="1">
    <source>
        <dbReference type="ARBA" id="ARBA00005836"/>
    </source>
</evidence>
<dbReference type="InterPro" id="IPR035068">
    <property type="entry name" value="TldD/PmbA_N"/>
</dbReference>
<evidence type="ECO:0000313" key="6">
    <source>
        <dbReference type="Proteomes" id="UP000604381"/>
    </source>
</evidence>
<evidence type="ECO:0000259" key="3">
    <source>
        <dbReference type="Pfam" id="PF19289"/>
    </source>
</evidence>
<dbReference type="PANTHER" id="PTHR43421">
    <property type="entry name" value="METALLOPROTEASE PMBA"/>
    <property type="match status" value="1"/>
</dbReference>
<evidence type="ECO:0000259" key="4">
    <source>
        <dbReference type="Pfam" id="PF19290"/>
    </source>
</evidence>
<dbReference type="InterPro" id="IPR045570">
    <property type="entry name" value="Metalloprtase-TldD/E_cen_dom"/>
</dbReference>
<comment type="similarity">
    <text evidence="1">Belongs to the peptidase U62 family.</text>
</comment>
<dbReference type="Proteomes" id="UP000604381">
    <property type="component" value="Unassembled WGS sequence"/>
</dbReference>
<dbReference type="Pfam" id="PF01523">
    <property type="entry name" value="PmbA_TldD_1st"/>
    <property type="match status" value="1"/>
</dbReference>
<keyword evidence="6" id="KW-1185">Reference proteome</keyword>
<gene>
    <name evidence="5" type="primary">pmbA</name>
    <name evidence="5" type="synonym">tldE</name>
    <name evidence="5" type="ORF">ISN26_04240</name>
</gene>